<evidence type="ECO:0000259" key="1">
    <source>
        <dbReference type="Pfam" id="PF07728"/>
    </source>
</evidence>
<keyword evidence="3" id="KW-1185">Reference proteome</keyword>
<dbReference type="STRING" id="665004.AC529_09365"/>
<dbReference type="PANTHER" id="PTHR42759">
    <property type="entry name" value="MOXR FAMILY PROTEIN"/>
    <property type="match status" value="1"/>
</dbReference>
<feature type="domain" description="ATPase dynein-related AAA" evidence="1">
    <location>
        <begin position="81"/>
        <end position="219"/>
    </location>
</feature>
<gene>
    <name evidence="2" type="ORF">AC529_09365</name>
</gene>
<sequence length="363" mass="39096">MTATPAVLRPHAEQAYAEELAALAKADDRPRPPGWKLSPWAVTQYVLGATLDDGTEITPKYVGARRIVEVAVATLATDRALLLLGVPGTAKTWLSEHLAAAIAGDSTLLVQGTAGTAEEAVRYGWNYARLLAEGPSEKALVPSPVMTAMAEGRLARVEELTRIPSDVQDALITILSEKTLPVPELGIEVQAQRGFNIIATANDRDRGVNDLSSALRRRFNTVVLPVPQTADDEVEIVTRRVAQLGRNLDLPEVPASLTEIRRVVTVFRELRNGITEDGRTKVKSPSGTLSTAEAISVITNGIALAAHFGDGVLRPTDVAAGISGAVVQDPVSDGVVWREYLETVVREREDWDDFYAACREASH</sequence>
<dbReference type="Proteomes" id="UP000074382">
    <property type="component" value="Unassembled WGS sequence"/>
</dbReference>
<dbReference type="SUPFAM" id="SSF52540">
    <property type="entry name" value="P-loop containing nucleoside triphosphate hydrolases"/>
    <property type="match status" value="1"/>
</dbReference>
<comment type="caution">
    <text evidence="2">The sequence shown here is derived from an EMBL/GenBank/DDBJ whole genome shotgun (WGS) entry which is preliminary data.</text>
</comment>
<evidence type="ECO:0000313" key="2">
    <source>
        <dbReference type="EMBL" id="KUP96966.1"/>
    </source>
</evidence>
<accession>A0A147KI57</accession>
<evidence type="ECO:0000313" key="3">
    <source>
        <dbReference type="Proteomes" id="UP000074382"/>
    </source>
</evidence>
<dbReference type="GO" id="GO:0016887">
    <property type="term" value="F:ATP hydrolysis activity"/>
    <property type="evidence" value="ECO:0007669"/>
    <property type="project" value="InterPro"/>
</dbReference>
<dbReference type="InterPro" id="IPR011704">
    <property type="entry name" value="ATPase_dyneun-rel_AAA"/>
</dbReference>
<dbReference type="Pfam" id="PF07728">
    <property type="entry name" value="AAA_5"/>
    <property type="match status" value="1"/>
</dbReference>
<dbReference type="GO" id="GO:0005524">
    <property type="term" value="F:ATP binding"/>
    <property type="evidence" value="ECO:0007669"/>
    <property type="project" value="InterPro"/>
</dbReference>
<dbReference type="RefSeq" id="WP_068755856.1">
    <property type="nucleotide sequence ID" value="NZ_KQ950181.1"/>
</dbReference>
<protein>
    <submittedName>
        <fullName evidence="2">ATPase</fullName>
    </submittedName>
</protein>
<proteinExistence type="predicted"/>
<dbReference type="InterPro" id="IPR027417">
    <property type="entry name" value="P-loop_NTPase"/>
</dbReference>
<dbReference type="Gene3D" id="3.40.50.300">
    <property type="entry name" value="P-loop containing nucleotide triphosphate hydrolases"/>
    <property type="match status" value="1"/>
</dbReference>
<dbReference type="InterPro" id="IPR050764">
    <property type="entry name" value="CbbQ/NirQ/NorQ/GpvN"/>
</dbReference>
<dbReference type="PATRIC" id="fig|665004.4.peg.2220"/>
<reference evidence="3" key="1">
    <citation type="journal article" date="2017" name="Acta Aliment.">
        <title>Plant polysaccharide degrading enzyme system of Thermpbifida cellulosilytica TB100 revealed by de novo genome project data.</title>
        <authorList>
            <person name="Toth A."/>
            <person name="Baka E."/>
            <person name="Luzics S."/>
            <person name="Bata-Vidacs I."/>
            <person name="Nagy I."/>
            <person name="Balint B."/>
            <person name="Herceg R."/>
            <person name="Olasz F."/>
            <person name="Wilk T."/>
            <person name="Nagy T."/>
            <person name="Kriszt B."/>
            <person name="Nagy I."/>
            <person name="Kukolya J."/>
        </authorList>
    </citation>
    <scope>NUCLEOTIDE SEQUENCE [LARGE SCALE GENOMIC DNA]</scope>
    <source>
        <strain evidence="3">TB100</strain>
    </source>
</reference>
<organism evidence="2 3">
    <name type="scientific">Thermobifida cellulosilytica TB100</name>
    <dbReference type="NCBI Taxonomy" id="665004"/>
    <lineage>
        <taxon>Bacteria</taxon>
        <taxon>Bacillati</taxon>
        <taxon>Actinomycetota</taxon>
        <taxon>Actinomycetes</taxon>
        <taxon>Streptosporangiales</taxon>
        <taxon>Nocardiopsidaceae</taxon>
        <taxon>Thermobifida</taxon>
    </lineage>
</organism>
<dbReference type="OrthoDB" id="9768555at2"/>
<dbReference type="PANTHER" id="PTHR42759:SF1">
    <property type="entry name" value="MAGNESIUM-CHELATASE SUBUNIT CHLD"/>
    <property type="match status" value="1"/>
</dbReference>
<dbReference type="AlphaFoldDB" id="A0A147KI57"/>
<dbReference type="EMBL" id="LGEM01000051">
    <property type="protein sequence ID" value="KUP96966.1"/>
    <property type="molecule type" value="Genomic_DNA"/>
</dbReference>
<name>A0A147KI57_THECS</name>